<reference evidence="5" key="1">
    <citation type="journal article" date="2019" name="Int. J. Syst. Evol. Microbiol.">
        <title>The Global Catalogue of Microorganisms (GCM) 10K type strain sequencing project: providing services to taxonomists for standard genome sequencing and annotation.</title>
        <authorList>
            <consortium name="The Broad Institute Genomics Platform"/>
            <consortium name="The Broad Institute Genome Sequencing Center for Infectious Disease"/>
            <person name="Wu L."/>
            <person name="Ma J."/>
        </authorList>
    </citation>
    <scope>NUCLEOTIDE SEQUENCE [LARGE SCALE GENOMIC DNA]</scope>
    <source>
        <strain evidence="5">CGMCC 1.12449</strain>
    </source>
</reference>
<proteinExistence type="predicted"/>
<dbReference type="PROSITE" id="PS50110">
    <property type="entry name" value="RESPONSE_REGULATORY"/>
    <property type="match status" value="1"/>
</dbReference>
<accession>A0ABW4MAX6</accession>
<dbReference type="InterPro" id="IPR050595">
    <property type="entry name" value="Bact_response_regulator"/>
</dbReference>
<evidence type="ECO:0000259" key="3">
    <source>
        <dbReference type="PROSITE" id="PS50110"/>
    </source>
</evidence>
<feature type="modified residue" description="4-aspartylphosphate" evidence="2">
    <location>
        <position position="52"/>
    </location>
</feature>
<evidence type="ECO:0000256" key="1">
    <source>
        <dbReference type="ARBA" id="ARBA00022553"/>
    </source>
</evidence>
<evidence type="ECO:0000313" key="5">
    <source>
        <dbReference type="Proteomes" id="UP001597215"/>
    </source>
</evidence>
<dbReference type="SUPFAM" id="SSF52172">
    <property type="entry name" value="CheY-like"/>
    <property type="match status" value="1"/>
</dbReference>
<evidence type="ECO:0000256" key="2">
    <source>
        <dbReference type="PROSITE-ProRule" id="PRU00169"/>
    </source>
</evidence>
<gene>
    <name evidence="4" type="ORF">ACFSAG_04550</name>
</gene>
<dbReference type="PANTHER" id="PTHR44591:SF3">
    <property type="entry name" value="RESPONSE REGULATORY DOMAIN-CONTAINING PROTEIN"/>
    <property type="match status" value="1"/>
</dbReference>
<dbReference type="Pfam" id="PF00072">
    <property type="entry name" value="Response_reg"/>
    <property type="match status" value="1"/>
</dbReference>
<sequence length="123" mass="13233">MKIVYVDDDEDLRDIVELALLSHGGFELQCSTDGASALALVEQWQPDAVLSDVHMAGMDGMALLAELQSNPATARIPLIFLTATTDRQKRAGMLALGARGIIDKPFDPRRLGEHLAEMVSGAS</sequence>
<protein>
    <submittedName>
        <fullName evidence="4">Response regulator</fullName>
    </submittedName>
</protein>
<keyword evidence="1 2" id="KW-0597">Phosphoprotein</keyword>
<evidence type="ECO:0000313" key="4">
    <source>
        <dbReference type="EMBL" id="MFD1766112.1"/>
    </source>
</evidence>
<dbReference type="SMART" id="SM00448">
    <property type="entry name" value="REC"/>
    <property type="match status" value="1"/>
</dbReference>
<feature type="domain" description="Response regulatory" evidence="3">
    <location>
        <begin position="2"/>
        <end position="119"/>
    </location>
</feature>
<dbReference type="InterPro" id="IPR001789">
    <property type="entry name" value="Sig_transdc_resp-reg_receiver"/>
</dbReference>
<organism evidence="4 5">
    <name type="scientific">Sphingorhabdus buctiana</name>
    <dbReference type="NCBI Taxonomy" id="1508805"/>
    <lineage>
        <taxon>Bacteria</taxon>
        <taxon>Pseudomonadati</taxon>
        <taxon>Pseudomonadota</taxon>
        <taxon>Alphaproteobacteria</taxon>
        <taxon>Sphingomonadales</taxon>
        <taxon>Sphingomonadaceae</taxon>
        <taxon>Sphingorhabdus</taxon>
    </lineage>
</organism>
<dbReference type="InterPro" id="IPR011006">
    <property type="entry name" value="CheY-like_superfamily"/>
</dbReference>
<dbReference type="Proteomes" id="UP001597215">
    <property type="component" value="Unassembled WGS sequence"/>
</dbReference>
<keyword evidence="5" id="KW-1185">Reference proteome</keyword>
<dbReference type="RefSeq" id="WP_381511782.1">
    <property type="nucleotide sequence ID" value="NZ_JBHUEL010000003.1"/>
</dbReference>
<comment type="caution">
    <text evidence="4">The sequence shown here is derived from an EMBL/GenBank/DDBJ whole genome shotgun (WGS) entry which is preliminary data.</text>
</comment>
<dbReference type="EMBL" id="JBHUEL010000003">
    <property type="protein sequence ID" value="MFD1766112.1"/>
    <property type="molecule type" value="Genomic_DNA"/>
</dbReference>
<dbReference type="Gene3D" id="3.40.50.2300">
    <property type="match status" value="1"/>
</dbReference>
<dbReference type="PANTHER" id="PTHR44591">
    <property type="entry name" value="STRESS RESPONSE REGULATOR PROTEIN 1"/>
    <property type="match status" value="1"/>
</dbReference>
<name>A0ABW4MAX6_9SPHN</name>